<proteinExistence type="predicted"/>
<name>A0AAV1PI18_SCOSC</name>
<dbReference type="Proteomes" id="UP001314229">
    <property type="component" value="Unassembled WGS sequence"/>
</dbReference>
<accession>A0AAV1PI18</accession>
<organism evidence="1 2">
    <name type="scientific">Scomber scombrus</name>
    <name type="common">Atlantic mackerel</name>
    <name type="synonym">Scomber vernalis</name>
    <dbReference type="NCBI Taxonomy" id="13677"/>
    <lineage>
        <taxon>Eukaryota</taxon>
        <taxon>Metazoa</taxon>
        <taxon>Chordata</taxon>
        <taxon>Craniata</taxon>
        <taxon>Vertebrata</taxon>
        <taxon>Euteleostomi</taxon>
        <taxon>Actinopterygii</taxon>
        <taxon>Neopterygii</taxon>
        <taxon>Teleostei</taxon>
        <taxon>Neoteleostei</taxon>
        <taxon>Acanthomorphata</taxon>
        <taxon>Pelagiaria</taxon>
        <taxon>Scombriformes</taxon>
        <taxon>Scombridae</taxon>
        <taxon>Scomber</taxon>
    </lineage>
</organism>
<gene>
    <name evidence="1" type="ORF">FSCOSCO3_A028858</name>
</gene>
<evidence type="ECO:0000313" key="2">
    <source>
        <dbReference type="Proteomes" id="UP001314229"/>
    </source>
</evidence>
<reference evidence="1 2" key="1">
    <citation type="submission" date="2024-01" db="EMBL/GenBank/DDBJ databases">
        <authorList>
            <person name="Alioto T."/>
            <person name="Alioto T."/>
            <person name="Gomez Garrido J."/>
        </authorList>
    </citation>
    <scope>NUCLEOTIDE SEQUENCE [LARGE SCALE GENOMIC DNA]</scope>
</reference>
<protein>
    <submittedName>
        <fullName evidence="1">Uncharacterized protein</fullName>
    </submittedName>
</protein>
<evidence type="ECO:0000313" key="1">
    <source>
        <dbReference type="EMBL" id="CAK6971408.1"/>
    </source>
</evidence>
<sequence length="72" mass="8198">MTGWGQQYDSAACSLLQISDEEEEEEGGGRITRSGRSICVTGTRWKHNHPERKTDFLNQHRTFIQDGIPFTS</sequence>
<dbReference type="EMBL" id="CAWUFR010000177">
    <property type="protein sequence ID" value="CAK6971408.1"/>
    <property type="molecule type" value="Genomic_DNA"/>
</dbReference>
<comment type="caution">
    <text evidence="1">The sequence shown here is derived from an EMBL/GenBank/DDBJ whole genome shotgun (WGS) entry which is preliminary data.</text>
</comment>
<keyword evidence="2" id="KW-1185">Reference proteome</keyword>
<dbReference type="AlphaFoldDB" id="A0AAV1PI18"/>